<dbReference type="PANTHER" id="PTHR30531:SF12">
    <property type="entry name" value="FLAGELLAR BIOSYNTHETIC PROTEIN FLHB"/>
    <property type="match status" value="1"/>
</dbReference>
<dbReference type="PANTHER" id="PTHR30531">
    <property type="entry name" value="FLAGELLAR BIOSYNTHETIC PROTEIN FLHB"/>
    <property type="match status" value="1"/>
</dbReference>
<dbReference type="EMBL" id="FOGW01000019">
    <property type="protein sequence ID" value="SER99804.1"/>
    <property type="molecule type" value="Genomic_DNA"/>
</dbReference>
<dbReference type="GO" id="GO:0005886">
    <property type="term" value="C:plasma membrane"/>
    <property type="evidence" value="ECO:0007669"/>
    <property type="project" value="TreeGrafter"/>
</dbReference>
<protein>
    <submittedName>
        <fullName evidence="1">Flagellar biosynthesis protein</fullName>
    </submittedName>
</protein>
<dbReference type="InterPro" id="IPR006135">
    <property type="entry name" value="T3SS_substrate_exporter"/>
</dbReference>
<gene>
    <name evidence="1" type="ORF">SAMN02910429_01740</name>
</gene>
<dbReference type="AlphaFoldDB" id="A0A1H9TRZ8"/>
<dbReference type="GO" id="GO:0009306">
    <property type="term" value="P:protein secretion"/>
    <property type="evidence" value="ECO:0007669"/>
    <property type="project" value="InterPro"/>
</dbReference>
<accession>A0A1H9TRZ8</accession>
<name>A0A1H9TRZ8_9FIRM</name>
<dbReference type="Proteomes" id="UP000182471">
    <property type="component" value="Unassembled WGS sequence"/>
</dbReference>
<proteinExistence type="predicted"/>
<keyword evidence="2" id="KW-1185">Reference proteome</keyword>
<keyword evidence="1" id="KW-0282">Flagellum</keyword>
<dbReference type="Gene3D" id="3.40.1690.10">
    <property type="entry name" value="secretion proteins EscU"/>
    <property type="match status" value="1"/>
</dbReference>
<dbReference type="Pfam" id="PF01312">
    <property type="entry name" value="Bac_export_2"/>
    <property type="match status" value="1"/>
</dbReference>
<organism evidence="1 2">
    <name type="scientific">Lachnobacterium bovis</name>
    <dbReference type="NCBI Taxonomy" id="140626"/>
    <lineage>
        <taxon>Bacteria</taxon>
        <taxon>Bacillati</taxon>
        <taxon>Bacillota</taxon>
        <taxon>Clostridia</taxon>
        <taxon>Lachnospirales</taxon>
        <taxon>Lachnospiraceae</taxon>
        <taxon>Lachnobacterium</taxon>
    </lineage>
</organism>
<sequence length="105" mass="11589">MNDKSFKQKNDKVSKINKDKTAVALSYEPGDKAPKILATGKGNLADKIIETAKENDVPLYKDNKLANTLSKLEIGDVIPPELYEVVAEILVFVDDMDKLKAKIGK</sequence>
<keyword evidence="1" id="KW-0969">Cilium</keyword>
<dbReference type="OrthoDB" id="9810419at2"/>
<evidence type="ECO:0000313" key="1">
    <source>
        <dbReference type="EMBL" id="SER99804.1"/>
    </source>
</evidence>
<dbReference type="InterPro" id="IPR029025">
    <property type="entry name" value="T3SS_substrate_exporter_C"/>
</dbReference>
<dbReference type="SUPFAM" id="SSF160544">
    <property type="entry name" value="EscU C-terminal domain-like"/>
    <property type="match status" value="1"/>
</dbReference>
<dbReference type="RefSeq" id="WP_022748362.1">
    <property type="nucleotide sequence ID" value="NZ_FOGW01000019.1"/>
</dbReference>
<reference evidence="2" key="1">
    <citation type="submission" date="2016-10" db="EMBL/GenBank/DDBJ databases">
        <authorList>
            <person name="Varghese N."/>
            <person name="Submissions S."/>
        </authorList>
    </citation>
    <scope>NUCLEOTIDE SEQUENCE [LARGE SCALE GENOMIC DNA]</scope>
    <source>
        <strain evidence="2">S1b</strain>
    </source>
</reference>
<keyword evidence="1" id="KW-0966">Cell projection</keyword>
<evidence type="ECO:0000313" key="2">
    <source>
        <dbReference type="Proteomes" id="UP000182471"/>
    </source>
</evidence>